<keyword evidence="3" id="KW-1185">Reference proteome</keyword>
<dbReference type="EMBL" id="BPLR01001698">
    <property type="protein sequence ID" value="GIZ04187.1"/>
    <property type="molecule type" value="Genomic_DNA"/>
</dbReference>
<accession>A0AAV4Y9U9</accession>
<comment type="caution">
    <text evidence="2">The sequence shown here is derived from an EMBL/GenBank/DDBJ whole genome shotgun (WGS) entry which is preliminary data.</text>
</comment>
<keyword evidence="1" id="KW-0472">Membrane</keyword>
<gene>
    <name evidence="2" type="ORF">CEXT_246761</name>
</gene>
<proteinExistence type="predicted"/>
<evidence type="ECO:0000313" key="2">
    <source>
        <dbReference type="EMBL" id="GIZ04187.1"/>
    </source>
</evidence>
<dbReference type="Proteomes" id="UP001054945">
    <property type="component" value="Unassembled WGS sequence"/>
</dbReference>
<dbReference type="AlphaFoldDB" id="A0AAV4Y9U9"/>
<keyword evidence="1" id="KW-1133">Transmembrane helix</keyword>
<evidence type="ECO:0000313" key="3">
    <source>
        <dbReference type="Proteomes" id="UP001054945"/>
    </source>
</evidence>
<feature type="transmembrane region" description="Helical" evidence="1">
    <location>
        <begin position="34"/>
        <end position="54"/>
    </location>
</feature>
<reference evidence="2 3" key="1">
    <citation type="submission" date="2021-06" db="EMBL/GenBank/DDBJ databases">
        <title>Caerostris extrusa draft genome.</title>
        <authorList>
            <person name="Kono N."/>
            <person name="Arakawa K."/>
        </authorList>
    </citation>
    <scope>NUCLEOTIDE SEQUENCE [LARGE SCALE GENOMIC DNA]</scope>
</reference>
<protein>
    <submittedName>
        <fullName evidence="2">Uncharacterized protein</fullName>
    </submittedName>
</protein>
<name>A0AAV4Y9U9_CAEEX</name>
<sequence length="97" mass="10694">MTISDLWSNGDPCQPVYVARVFSHVTRKYDVSSLLTYVKAHVVSSIMGMFLVYIRTARSSLTFNKGMTDSVLTFGAKASDSIPSGGMDVCEWFGIPF</sequence>
<organism evidence="2 3">
    <name type="scientific">Caerostris extrusa</name>
    <name type="common">Bark spider</name>
    <name type="synonym">Caerostris bankana</name>
    <dbReference type="NCBI Taxonomy" id="172846"/>
    <lineage>
        <taxon>Eukaryota</taxon>
        <taxon>Metazoa</taxon>
        <taxon>Ecdysozoa</taxon>
        <taxon>Arthropoda</taxon>
        <taxon>Chelicerata</taxon>
        <taxon>Arachnida</taxon>
        <taxon>Araneae</taxon>
        <taxon>Araneomorphae</taxon>
        <taxon>Entelegynae</taxon>
        <taxon>Araneoidea</taxon>
        <taxon>Araneidae</taxon>
        <taxon>Caerostris</taxon>
    </lineage>
</organism>
<evidence type="ECO:0000256" key="1">
    <source>
        <dbReference type="SAM" id="Phobius"/>
    </source>
</evidence>
<keyword evidence="1" id="KW-0812">Transmembrane</keyword>